<organism evidence="1">
    <name type="scientific">Anopheles sinensis</name>
    <name type="common">Mosquito</name>
    <dbReference type="NCBI Taxonomy" id="74873"/>
    <lineage>
        <taxon>Eukaryota</taxon>
        <taxon>Metazoa</taxon>
        <taxon>Ecdysozoa</taxon>
        <taxon>Arthropoda</taxon>
        <taxon>Hexapoda</taxon>
        <taxon>Insecta</taxon>
        <taxon>Pterygota</taxon>
        <taxon>Neoptera</taxon>
        <taxon>Endopterygota</taxon>
        <taxon>Diptera</taxon>
        <taxon>Nematocera</taxon>
        <taxon>Culicoidea</taxon>
        <taxon>Culicidae</taxon>
        <taxon>Anophelinae</taxon>
        <taxon>Anopheles</taxon>
    </lineage>
</organism>
<dbReference type="AlphaFoldDB" id="A0A084WUB1"/>
<evidence type="ECO:0000313" key="1">
    <source>
        <dbReference type="EMBL" id="KFB53805.1"/>
    </source>
</evidence>
<dbReference type="EnsemblMetazoa" id="ASIC022043-RA">
    <property type="protein sequence ID" value="ASIC022043-PA"/>
    <property type="gene ID" value="ASIC022043"/>
</dbReference>
<dbReference type="EMBL" id="ATLV01027044">
    <property type="status" value="NOT_ANNOTATED_CDS"/>
    <property type="molecule type" value="Genomic_DNA"/>
</dbReference>
<protein>
    <submittedName>
        <fullName evidence="1 2">Uncharacterized protein</fullName>
    </submittedName>
</protein>
<proteinExistence type="predicted"/>
<dbReference type="EMBL" id="KE525421">
    <property type="protein sequence ID" value="KFB53805.1"/>
    <property type="molecule type" value="Genomic_DNA"/>
</dbReference>
<evidence type="ECO:0000313" key="2">
    <source>
        <dbReference type="EnsemblMetazoa" id="ASIC022043-PA"/>
    </source>
</evidence>
<dbReference type="Proteomes" id="UP000030765">
    <property type="component" value="Unassembled WGS sequence"/>
</dbReference>
<accession>A0A084WUB1</accession>
<keyword evidence="3" id="KW-1185">Reference proteome</keyword>
<evidence type="ECO:0000313" key="3">
    <source>
        <dbReference type="Proteomes" id="UP000030765"/>
    </source>
</evidence>
<sequence>MRYHTNSSYCITVSTDTSDSITVPFRIQPLAFINDRRKDAIIKPFVAKRCPIAWDNPGQDGTAR</sequence>
<dbReference type="VEuPathDB" id="VectorBase:ASIC022043"/>
<reference evidence="1 3" key="1">
    <citation type="journal article" date="2014" name="BMC Genomics">
        <title>Genome sequence of Anopheles sinensis provides insight into genetics basis of mosquito competence for malaria parasites.</title>
        <authorList>
            <person name="Zhou D."/>
            <person name="Zhang D."/>
            <person name="Ding G."/>
            <person name="Shi L."/>
            <person name="Hou Q."/>
            <person name="Ye Y."/>
            <person name="Xu Y."/>
            <person name="Zhou H."/>
            <person name="Xiong C."/>
            <person name="Li S."/>
            <person name="Yu J."/>
            <person name="Hong S."/>
            <person name="Yu X."/>
            <person name="Zou P."/>
            <person name="Chen C."/>
            <person name="Chang X."/>
            <person name="Wang W."/>
            <person name="Lv Y."/>
            <person name="Sun Y."/>
            <person name="Ma L."/>
            <person name="Shen B."/>
            <person name="Zhu C."/>
        </authorList>
    </citation>
    <scope>NUCLEOTIDE SEQUENCE [LARGE SCALE GENOMIC DNA]</scope>
</reference>
<reference evidence="2" key="2">
    <citation type="submission" date="2020-05" db="UniProtKB">
        <authorList>
            <consortium name="EnsemblMetazoa"/>
        </authorList>
    </citation>
    <scope>IDENTIFICATION</scope>
</reference>
<gene>
    <name evidence="1" type="ORF">ZHAS_00022043</name>
</gene>
<name>A0A084WUB1_ANOSI</name>